<gene>
    <name evidence="3" type="ORF">DVS28_a4491</name>
</gene>
<dbReference type="InterPro" id="IPR011041">
    <property type="entry name" value="Quinoprot_gluc/sorb_DH_b-prop"/>
</dbReference>
<evidence type="ECO:0000259" key="2">
    <source>
        <dbReference type="Pfam" id="PF07995"/>
    </source>
</evidence>
<protein>
    <submittedName>
        <fullName evidence="3">Cytochrome c551/c552</fullName>
    </submittedName>
</protein>
<dbReference type="OrthoDB" id="9770043at2"/>
<dbReference type="InterPro" id="IPR011042">
    <property type="entry name" value="6-blade_b-propeller_TolB-like"/>
</dbReference>
<dbReference type="Gene3D" id="2.120.10.30">
    <property type="entry name" value="TolB, C-terminal domain"/>
    <property type="match status" value="1"/>
</dbReference>
<dbReference type="EMBL" id="CP031165">
    <property type="protein sequence ID" value="AXV09156.1"/>
    <property type="molecule type" value="Genomic_DNA"/>
</dbReference>
<feature type="domain" description="Glucose/Sorbosone dehydrogenase" evidence="2">
    <location>
        <begin position="219"/>
        <end position="344"/>
    </location>
</feature>
<dbReference type="RefSeq" id="WP_114593380.1">
    <property type="nucleotide sequence ID" value="NZ_CP031165.1"/>
</dbReference>
<dbReference type="AlphaFoldDB" id="A0A346Y3V9"/>
<evidence type="ECO:0000256" key="1">
    <source>
        <dbReference type="SAM" id="SignalP"/>
    </source>
</evidence>
<organism evidence="3 4">
    <name type="scientific">Euzebya pacifica</name>
    <dbReference type="NCBI Taxonomy" id="1608957"/>
    <lineage>
        <taxon>Bacteria</taxon>
        <taxon>Bacillati</taxon>
        <taxon>Actinomycetota</taxon>
        <taxon>Nitriliruptoria</taxon>
        <taxon>Euzebyales</taxon>
    </lineage>
</organism>
<dbReference type="Pfam" id="PF07995">
    <property type="entry name" value="GSDH"/>
    <property type="match status" value="2"/>
</dbReference>
<accession>A0A346Y3V9</accession>
<keyword evidence="4" id="KW-1185">Reference proteome</keyword>
<dbReference type="PANTHER" id="PTHR19328:SF13">
    <property type="entry name" value="HIPL1 PROTEIN"/>
    <property type="match status" value="1"/>
</dbReference>
<name>A0A346Y3V9_9ACTN</name>
<feature type="chain" id="PRO_5016643374" evidence="1">
    <location>
        <begin position="30"/>
        <end position="577"/>
    </location>
</feature>
<evidence type="ECO:0000313" key="3">
    <source>
        <dbReference type="EMBL" id="AXV09156.1"/>
    </source>
</evidence>
<dbReference type="PANTHER" id="PTHR19328">
    <property type="entry name" value="HEDGEHOG-INTERACTING PROTEIN"/>
    <property type="match status" value="1"/>
</dbReference>
<evidence type="ECO:0000313" key="4">
    <source>
        <dbReference type="Proteomes" id="UP000264006"/>
    </source>
</evidence>
<dbReference type="Proteomes" id="UP000264006">
    <property type="component" value="Chromosome"/>
</dbReference>
<dbReference type="KEGG" id="euz:DVS28_a4491"/>
<proteinExistence type="predicted"/>
<reference evidence="3 4" key="1">
    <citation type="submission" date="2018-09" db="EMBL/GenBank/DDBJ databases">
        <title>Complete genome sequence of Euzebya sp. DY32-46 isolated from seawater of Pacific Ocean.</title>
        <authorList>
            <person name="Xu L."/>
            <person name="Wu Y.-H."/>
            <person name="Xu X.-W."/>
        </authorList>
    </citation>
    <scope>NUCLEOTIDE SEQUENCE [LARGE SCALE GENOMIC DNA]</scope>
    <source>
        <strain evidence="3 4">DY32-46</strain>
    </source>
</reference>
<feature type="signal peptide" evidence="1">
    <location>
        <begin position="1"/>
        <end position="29"/>
    </location>
</feature>
<keyword evidence="1" id="KW-0732">Signal</keyword>
<dbReference type="InterPro" id="IPR012938">
    <property type="entry name" value="Glc/Sorbosone_DH"/>
</dbReference>
<feature type="domain" description="Glucose/Sorbosone dehydrogenase" evidence="2">
    <location>
        <begin position="64"/>
        <end position="144"/>
    </location>
</feature>
<dbReference type="SUPFAM" id="SSF50952">
    <property type="entry name" value="Soluble quinoprotein glucose dehydrogenase"/>
    <property type="match status" value="1"/>
</dbReference>
<sequence length="577" mass="60613">MSRTRPSDLVHLLAVAVLGVALLAVPASAQSSSVAFEDADLRYDVVYSAELNGHFAGATAVRSAPTALDVAPDGRVFFTEINGAVRALDPDSGDVATLGVLFTNGDQCRGCPEPAIGEGGIHGFALAPDFADTGHLYISYAVANSSCDVPDNIAGSLTTAGESNAGCYHLSRFTVGNDVLGNEVLDTSSEDVILTWPFSRFPRVVNGQPVGTVNTGHAFRTSAHHGGGIEVLPDGSIAVTVGDHTDPEASGGYGPRDSRPEFWWQNAERTAQNPADRRGKLLRVMPDGSVPVDNPFVGQVGEYAFGEGTVEYDPFILAMGMRNPYRLAADPVTGTVYSGQVGPDARVADPQRGPAGVEELNVVGRTACADGTDPCPYEPFNGGYPRCIGPNRPYIDYDYTTGASTGVPLSCDGFDEPDLWYPLVTEPSDQWPQLQVGSGSTILPAEVYRSDAPDALVDLQGDLLLFDWSRGWLATIPVEADGQLDVATDAVDVIATGFSGPIDAAVAPDGSVYVLEYGTYGSVRTQMGRIACASCTPASVTDHVPLPETAAASLTPWVVVAALGLSLFGLRRGRDVI</sequence>